<dbReference type="Gene3D" id="4.10.400.10">
    <property type="entry name" value="Low-density Lipoprotein Receptor"/>
    <property type="match status" value="3"/>
</dbReference>
<dbReference type="GO" id="GO:0043235">
    <property type="term" value="C:receptor complex"/>
    <property type="evidence" value="ECO:0007669"/>
    <property type="project" value="TreeGrafter"/>
</dbReference>
<keyword evidence="8" id="KW-0325">Glycoprotein</keyword>
<dbReference type="InterPro" id="IPR051221">
    <property type="entry name" value="LDLR-related"/>
</dbReference>
<feature type="region of interest" description="Disordered" evidence="10">
    <location>
        <begin position="163"/>
        <end position="183"/>
    </location>
</feature>
<evidence type="ECO:0000256" key="4">
    <source>
        <dbReference type="ARBA" id="ARBA00022989"/>
    </source>
</evidence>
<dbReference type="Pfam" id="PF00057">
    <property type="entry name" value="Ldl_recept_a"/>
    <property type="match status" value="2"/>
</dbReference>
<feature type="chain" id="PRO_5043954361" evidence="11">
    <location>
        <begin position="21"/>
        <end position="183"/>
    </location>
</feature>
<evidence type="ECO:0000256" key="8">
    <source>
        <dbReference type="ARBA" id="ARBA00023180"/>
    </source>
</evidence>
<evidence type="ECO:0000256" key="9">
    <source>
        <dbReference type="PROSITE-ProRule" id="PRU00124"/>
    </source>
</evidence>
<evidence type="ECO:0000256" key="11">
    <source>
        <dbReference type="SAM" id="SignalP"/>
    </source>
</evidence>
<evidence type="ECO:0000256" key="2">
    <source>
        <dbReference type="ARBA" id="ARBA00022692"/>
    </source>
</evidence>
<evidence type="ECO:0000256" key="3">
    <source>
        <dbReference type="ARBA" id="ARBA00022737"/>
    </source>
</evidence>
<dbReference type="InterPro" id="IPR036055">
    <property type="entry name" value="LDL_receptor-like_sf"/>
</dbReference>
<feature type="disulfide bond" evidence="9">
    <location>
        <begin position="123"/>
        <end position="141"/>
    </location>
</feature>
<feature type="disulfide bond" evidence="9">
    <location>
        <begin position="84"/>
        <end position="102"/>
    </location>
</feature>
<feature type="disulfide bond" evidence="9">
    <location>
        <begin position="116"/>
        <end position="128"/>
    </location>
</feature>
<keyword evidence="11" id="KW-0732">Signal</keyword>
<protein>
    <submittedName>
        <fullName evidence="12">Uncharacterized protein</fullName>
    </submittedName>
</protein>
<dbReference type="PROSITE" id="PS50068">
    <property type="entry name" value="LDLRA_2"/>
    <property type="match status" value="3"/>
</dbReference>
<dbReference type="PANTHER" id="PTHR22722">
    <property type="entry name" value="LOW-DENSITY LIPOPROTEIN RECEPTOR-RELATED PROTEIN 2-RELATED"/>
    <property type="match status" value="1"/>
</dbReference>
<dbReference type="SUPFAM" id="SSF57424">
    <property type="entry name" value="LDL receptor-like module"/>
    <property type="match status" value="3"/>
</dbReference>
<keyword evidence="4" id="KW-1133">Transmembrane helix</keyword>
<dbReference type="PRINTS" id="PR00261">
    <property type="entry name" value="LDLRECEPTOR"/>
</dbReference>
<comment type="caution">
    <text evidence="12">The sequence shown here is derived from an EMBL/GenBank/DDBJ whole genome shotgun (WGS) entry which is preliminary data.</text>
</comment>
<evidence type="ECO:0000256" key="10">
    <source>
        <dbReference type="SAM" id="MobiDB-lite"/>
    </source>
</evidence>
<dbReference type="GO" id="GO:0005041">
    <property type="term" value="F:low-density lipoprotein particle receptor activity"/>
    <property type="evidence" value="ECO:0007669"/>
    <property type="project" value="TreeGrafter"/>
</dbReference>
<dbReference type="CDD" id="cd00112">
    <property type="entry name" value="LDLa"/>
    <property type="match status" value="2"/>
</dbReference>
<dbReference type="EMBL" id="CAXITT010000341">
    <property type="protein sequence ID" value="CAL1539538.1"/>
    <property type="molecule type" value="Genomic_DNA"/>
</dbReference>
<keyword evidence="2" id="KW-0812">Transmembrane</keyword>
<feature type="disulfide bond" evidence="9">
    <location>
        <begin position="57"/>
        <end position="72"/>
    </location>
</feature>
<keyword evidence="6 9" id="KW-1015">Disulfide bond</keyword>
<dbReference type="GO" id="GO:0005886">
    <property type="term" value="C:plasma membrane"/>
    <property type="evidence" value="ECO:0007669"/>
    <property type="project" value="TreeGrafter"/>
</dbReference>
<dbReference type="InterPro" id="IPR023415">
    <property type="entry name" value="LDLR_class-A_CS"/>
</dbReference>
<evidence type="ECO:0000256" key="6">
    <source>
        <dbReference type="ARBA" id="ARBA00023157"/>
    </source>
</evidence>
<feature type="disulfide bond" evidence="9">
    <location>
        <begin position="96"/>
        <end position="111"/>
    </location>
</feature>
<organism evidence="12 13">
    <name type="scientific">Lymnaea stagnalis</name>
    <name type="common">Great pond snail</name>
    <name type="synonym">Helix stagnalis</name>
    <dbReference type="NCBI Taxonomy" id="6523"/>
    <lineage>
        <taxon>Eukaryota</taxon>
        <taxon>Metazoa</taxon>
        <taxon>Spiralia</taxon>
        <taxon>Lophotrochozoa</taxon>
        <taxon>Mollusca</taxon>
        <taxon>Gastropoda</taxon>
        <taxon>Heterobranchia</taxon>
        <taxon>Euthyneura</taxon>
        <taxon>Panpulmonata</taxon>
        <taxon>Hygrophila</taxon>
        <taxon>Lymnaeoidea</taxon>
        <taxon>Lymnaeidae</taxon>
        <taxon>Lymnaea</taxon>
    </lineage>
</organism>
<evidence type="ECO:0000313" key="13">
    <source>
        <dbReference type="Proteomes" id="UP001497497"/>
    </source>
</evidence>
<keyword evidence="13" id="KW-1185">Reference proteome</keyword>
<sequence length="183" mass="20603">MLVKLSVVLLVVFVASTSLAKKRTRHVLSKRANAKCEEYESLCPRDRTQCIKNDMICDTVSDCISGNEEEDCPTDCSGENQFKCPDGKCISRRWLCNSFNHCGDGADEKDCDKLVCAPGKIKCPTGSCIYKDDFCDKWNDCGDHSDEPKSCEYYAIPGKRSVHEKKRTITKRQAGDPWPQPTY</sequence>
<name>A0AAV2HZ30_LYMST</name>
<dbReference type="PROSITE" id="PS01209">
    <property type="entry name" value="LDLRA_1"/>
    <property type="match status" value="2"/>
</dbReference>
<comment type="subcellular location">
    <subcellularLocation>
        <location evidence="1">Membrane</location>
        <topology evidence="1">Single-pass membrane protein</topology>
    </subcellularLocation>
</comment>
<dbReference type="AlphaFoldDB" id="A0AAV2HZ30"/>
<evidence type="ECO:0000256" key="7">
    <source>
        <dbReference type="ARBA" id="ARBA00023170"/>
    </source>
</evidence>
<gene>
    <name evidence="12" type="ORF">GSLYS_00013273001</name>
</gene>
<evidence type="ECO:0000256" key="5">
    <source>
        <dbReference type="ARBA" id="ARBA00023136"/>
    </source>
</evidence>
<feature type="signal peptide" evidence="11">
    <location>
        <begin position="1"/>
        <end position="20"/>
    </location>
</feature>
<comment type="caution">
    <text evidence="9">Lacks conserved residue(s) required for the propagation of feature annotation.</text>
</comment>
<reference evidence="12 13" key="1">
    <citation type="submission" date="2024-04" db="EMBL/GenBank/DDBJ databases">
        <authorList>
            <consortium name="Genoscope - CEA"/>
            <person name="William W."/>
        </authorList>
    </citation>
    <scope>NUCLEOTIDE SEQUENCE [LARGE SCALE GENOMIC DNA]</scope>
</reference>
<dbReference type="InterPro" id="IPR002172">
    <property type="entry name" value="LDrepeatLR_classA_rpt"/>
</dbReference>
<evidence type="ECO:0000313" key="12">
    <source>
        <dbReference type="EMBL" id="CAL1539538.1"/>
    </source>
</evidence>
<accession>A0AAV2HZ30</accession>
<dbReference type="PANTHER" id="PTHR22722:SF5">
    <property type="entry name" value="LOW-DENSITY LIPOPROTEIN RECEPTOR-RELATED PROTEIN 1B"/>
    <property type="match status" value="1"/>
</dbReference>
<evidence type="ECO:0000256" key="1">
    <source>
        <dbReference type="ARBA" id="ARBA00004167"/>
    </source>
</evidence>
<keyword evidence="3" id="KW-0677">Repeat</keyword>
<dbReference type="Proteomes" id="UP001497497">
    <property type="component" value="Unassembled WGS sequence"/>
</dbReference>
<proteinExistence type="predicted"/>
<keyword evidence="7" id="KW-0675">Receptor</keyword>
<dbReference type="SMART" id="SM00192">
    <property type="entry name" value="LDLa"/>
    <property type="match status" value="3"/>
</dbReference>
<keyword evidence="5" id="KW-0472">Membrane</keyword>